<evidence type="ECO:0000256" key="8">
    <source>
        <dbReference type="ARBA" id="ARBA00022989"/>
    </source>
</evidence>
<comment type="similarity">
    <text evidence="3">Belongs to the Tymovirales TGBp2 protein family.</text>
</comment>
<evidence type="ECO:0000256" key="6">
    <source>
        <dbReference type="ARBA" id="ARBA00022692"/>
    </source>
</evidence>
<evidence type="ECO:0000256" key="13">
    <source>
        <dbReference type="SAM" id="Phobius"/>
    </source>
</evidence>
<reference evidence="14" key="1">
    <citation type="submission" date="2010-04" db="EMBL/GenBank/DDBJ databases">
        <title>Identification and sequencing genome of new virus infecting lucerne.</title>
        <authorList>
            <person name="Beckova M."/>
        </authorList>
    </citation>
    <scope>NUCLEOTIDE SEQUENCE</scope>
    <source>
        <strain evidence="14">V4</strain>
    </source>
</reference>
<feature type="transmembrane region" description="Helical" evidence="13">
    <location>
        <begin position="12"/>
        <end position="29"/>
    </location>
</feature>
<evidence type="ECO:0000256" key="1">
    <source>
        <dbReference type="ARBA" id="ARBA00002252"/>
    </source>
</evidence>
<name>F4YRJ8_9VIRU</name>
<evidence type="ECO:0000256" key="11">
    <source>
        <dbReference type="ARBA" id="ARBA00023184"/>
    </source>
</evidence>
<keyword evidence="7" id="KW-1043">Host membrane</keyword>
<dbReference type="EMBL" id="HM107774">
    <property type="protein sequence ID" value="AEA48970.1"/>
    <property type="molecule type" value="Genomic_RNA"/>
</dbReference>
<feature type="transmembrane region" description="Helical" evidence="13">
    <location>
        <begin position="76"/>
        <end position="94"/>
    </location>
</feature>
<dbReference type="Pfam" id="PF01307">
    <property type="entry name" value="Plant_vir_prot"/>
    <property type="match status" value="1"/>
</dbReference>
<accession>F4YRJ8</accession>
<evidence type="ECO:0000256" key="5">
    <source>
        <dbReference type="ARBA" id="ARBA00022448"/>
    </source>
</evidence>
<evidence type="ECO:0000256" key="12">
    <source>
        <dbReference type="ARBA" id="ARBA00032240"/>
    </source>
</evidence>
<comment type="subcellular location">
    <subcellularLocation>
        <location evidence="2">Host endoplasmic reticulum membrane</location>
    </subcellularLocation>
</comment>
<dbReference type="GO" id="GO:0044167">
    <property type="term" value="C:host cell endoplasmic reticulum membrane"/>
    <property type="evidence" value="ECO:0007669"/>
    <property type="project" value="UniProtKB-SubCell"/>
</dbReference>
<evidence type="ECO:0000256" key="3">
    <source>
        <dbReference type="ARBA" id="ARBA00010321"/>
    </source>
</evidence>
<evidence type="ECO:0000256" key="4">
    <source>
        <dbReference type="ARBA" id="ARBA00013304"/>
    </source>
</evidence>
<keyword evidence="11" id="KW-1038">Host endoplasmic reticulum</keyword>
<evidence type="ECO:0000256" key="10">
    <source>
        <dbReference type="ARBA" id="ARBA00023136"/>
    </source>
</evidence>
<evidence type="ECO:0000256" key="2">
    <source>
        <dbReference type="ARBA" id="ARBA00004625"/>
    </source>
</evidence>
<keyword evidence="10 13" id="KW-0472">Membrane</keyword>
<evidence type="ECO:0000313" key="14">
    <source>
        <dbReference type="EMBL" id="AEA48970.1"/>
    </source>
</evidence>
<proteinExistence type="inferred from homology"/>
<protein>
    <recommendedName>
        <fullName evidence="4">Movement protein TGB2</fullName>
    </recommendedName>
    <alternativeName>
        <fullName evidence="12">Triple gene block 2 protein</fullName>
    </alternativeName>
</protein>
<evidence type="ECO:0000256" key="9">
    <source>
        <dbReference type="ARBA" id="ARBA00023031"/>
    </source>
</evidence>
<sequence>MPLIAPPNNSNSILALAVGAGLALVIYTLRSNQLPNVGDNIHSLPHGGLYKDGTKTVQYFSPARVPNNWFKGPNNIQALALVLLIVGLLHLLPARVNRGCNCHK</sequence>
<comment type="function">
    <text evidence="1">Plays a role in viral cell-to-cell propagation, by facilitating genome transport to neighboring plant cells through plasmosdesmata,.</text>
</comment>
<keyword evidence="9" id="KW-0916">Viral movement protein</keyword>
<organism evidence="14">
    <name type="scientific">Pea streak virus</name>
    <dbReference type="NCBI Taxonomy" id="157777"/>
    <lineage>
        <taxon>Viruses</taxon>
        <taxon>Riboviria</taxon>
        <taxon>Orthornavirae</taxon>
        <taxon>Kitrinoviricota</taxon>
        <taxon>Alsuviricetes</taxon>
        <taxon>Tymovirales</taxon>
        <taxon>Betaflexiviridae</taxon>
        <taxon>Quinvirinae</taxon>
        <taxon>Carlavirus</taxon>
        <taxon>Carlavirus pisi</taxon>
    </lineage>
</organism>
<keyword evidence="8 13" id="KW-1133">Transmembrane helix</keyword>
<keyword evidence="5" id="KW-0813">Transport</keyword>
<keyword evidence="6 13" id="KW-0812">Transmembrane</keyword>
<dbReference type="InterPro" id="IPR001896">
    <property type="entry name" value="Plant_vir_prot"/>
</dbReference>
<dbReference type="GO" id="GO:0046740">
    <property type="term" value="P:transport of virus in host, cell to cell"/>
    <property type="evidence" value="ECO:0007669"/>
    <property type="project" value="UniProtKB-KW"/>
</dbReference>
<evidence type="ECO:0000256" key="7">
    <source>
        <dbReference type="ARBA" id="ARBA00022870"/>
    </source>
</evidence>